<reference evidence="3" key="1">
    <citation type="journal article" date="2018" name="Nat. Microbiol.">
        <title>Leveraging single-cell genomics to expand the fungal tree of life.</title>
        <authorList>
            <person name="Ahrendt S.R."/>
            <person name="Quandt C.A."/>
            <person name="Ciobanu D."/>
            <person name="Clum A."/>
            <person name="Salamov A."/>
            <person name="Andreopoulos B."/>
            <person name="Cheng J.F."/>
            <person name="Woyke T."/>
            <person name="Pelin A."/>
            <person name="Henrissat B."/>
            <person name="Reynolds N.K."/>
            <person name="Benny G.L."/>
            <person name="Smith M.E."/>
            <person name="James T.Y."/>
            <person name="Grigoriev I.V."/>
        </authorList>
    </citation>
    <scope>NUCLEOTIDE SEQUENCE [LARGE SCALE GENOMIC DNA]</scope>
</reference>
<protein>
    <submittedName>
        <fullName evidence="2">Uncharacterized protein</fullName>
    </submittedName>
</protein>
<dbReference type="AlphaFoldDB" id="A0A4P9WKQ8"/>
<sequence length="224" mass="25081">MPALWVMTRIGVRDRHGLRGGGDRGRYRLLGDYLRGYCLLIHTVTPTPFGWRRKIYLAARQLELTDPASAHSSSTTSGTETTATAKAAPRHQAAFGIATAYGREAGGKVLCLQRWKSPKCHQDRQNGNTRWSFCERARLKASGKNGPAHLPHLPHLPCSMDAVVEIEKNQPYKRVSTWIWALNLFCQRGTELKSTNLLHIIEKSIWDGHCHPMSWCPGPSSAEE</sequence>
<evidence type="ECO:0000256" key="1">
    <source>
        <dbReference type="SAM" id="MobiDB-lite"/>
    </source>
</evidence>
<proteinExistence type="predicted"/>
<keyword evidence="3" id="KW-1185">Reference proteome</keyword>
<gene>
    <name evidence="2" type="ORF">BDK51DRAFT_30986</name>
</gene>
<accession>A0A4P9WKQ8</accession>
<dbReference type="Proteomes" id="UP000269721">
    <property type="component" value="Unassembled WGS sequence"/>
</dbReference>
<organism evidence="2 3">
    <name type="scientific">Blyttiomyces helicus</name>
    <dbReference type="NCBI Taxonomy" id="388810"/>
    <lineage>
        <taxon>Eukaryota</taxon>
        <taxon>Fungi</taxon>
        <taxon>Fungi incertae sedis</taxon>
        <taxon>Chytridiomycota</taxon>
        <taxon>Chytridiomycota incertae sedis</taxon>
        <taxon>Chytridiomycetes</taxon>
        <taxon>Chytridiomycetes incertae sedis</taxon>
        <taxon>Blyttiomyces</taxon>
    </lineage>
</organism>
<feature type="region of interest" description="Disordered" evidence="1">
    <location>
        <begin position="67"/>
        <end position="88"/>
    </location>
</feature>
<feature type="compositionally biased region" description="Low complexity" evidence="1">
    <location>
        <begin position="68"/>
        <end position="87"/>
    </location>
</feature>
<name>A0A4P9WKQ8_9FUNG</name>
<dbReference type="EMBL" id="KZ994525">
    <property type="protein sequence ID" value="RKO92715.1"/>
    <property type="molecule type" value="Genomic_DNA"/>
</dbReference>
<evidence type="ECO:0000313" key="3">
    <source>
        <dbReference type="Proteomes" id="UP000269721"/>
    </source>
</evidence>
<evidence type="ECO:0000313" key="2">
    <source>
        <dbReference type="EMBL" id="RKO92715.1"/>
    </source>
</evidence>